<comment type="caution">
    <text evidence="9">The sequence shown here is derived from an EMBL/GenBank/DDBJ whole genome shotgun (WGS) entry which is preliminary data.</text>
</comment>
<dbReference type="InterPro" id="IPR005490">
    <property type="entry name" value="LD_TPept_cat_dom"/>
</dbReference>
<evidence type="ECO:0000256" key="3">
    <source>
        <dbReference type="ARBA" id="ARBA00022960"/>
    </source>
</evidence>
<dbReference type="GO" id="GO:0008360">
    <property type="term" value="P:regulation of cell shape"/>
    <property type="evidence" value="ECO:0007669"/>
    <property type="project" value="UniProtKB-UniRule"/>
</dbReference>
<dbReference type="PANTHER" id="PTHR30582:SF2">
    <property type="entry name" value="L,D-TRANSPEPTIDASE YCIB-RELATED"/>
    <property type="match status" value="1"/>
</dbReference>
<feature type="signal peptide" evidence="7">
    <location>
        <begin position="1"/>
        <end position="23"/>
    </location>
</feature>
<sequence length="215" mass="24183">MKKSLLKVLTAFCVLLICAISLARISMPSQPETKNSSKEAKKTAVIKTAASYRPYRDPKDLRSPFNWKKPSETKPYPKIKHLENDLTIRVSLKGNRVYILRGNKRVYTMLASAGLFKKGKSLTPTGNYKIKNGRGDSFYNPELNEGANNWTSWDKENVYLFHSVPTKGNGKYNIKEAEKLGVKPASHGCIRLSVPDSRWLAENIPVGTKVIIKNN</sequence>
<proteinExistence type="predicted"/>
<organism evidence="9 10">
    <name type="scientific">Lactobacillus kullabergensis</name>
    <dbReference type="NCBI Taxonomy" id="1218493"/>
    <lineage>
        <taxon>Bacteria</taxon>
        <taxon>Bacillati</taxon>
        <taxon>Bacillota</taxon>
        <taxon>Bacilli</taxon>
        <taxon>Lactobacillales</taxon>
        <taxon>Lactobacillaceae</taxon>
        <taxon>Lactobacillus</taxon>
    </lineage>
</organism>
<evidence type="ECO:0000313" key="10">
    <source>
        <dbReference type="Proteomes" id="UP000033533"/>
    </source>
</evidence>
<dbReference type="OrthoDB" id="177750at2"/>
<protein>
    <submittedName>
        <fullName evidence="9">Putative cell surface protein</fullName>
    </submittedName>
</protein>
<dbReference type="EMBL" id="JXBY01000020">
    <property type="protein sequence ID" value="KJY55217.1"/>
    <property type="molecule type" value="Genomic_DNA"/>
</dbReference>
<evidence type="ECO:0000256" key="2">
    <source>
        <dbReference type="ARBA" id="ARBA00022679"/>
    </source>
</evidence>
<dbReference type="CDD" id="cd16913">
    <property type="entry name" value="YkuD_like"/>
    <property type="match status" value="1"/>
</dbReference>
<evidence type="ECO:0000256" key="6">
    <source>
        <dbReference type="PROSITE-ProRule" id="PRU01373"/>
    </source>
</evidence>
<feature type="chain" id="PRO_5039252799" evidence="7">
    <location>
        <begin position="24"/>
        <end position="215"/>
    </location>
</feature>
<evidence type="ECO:0000256" key="5">
    <source>
        <dbReference type="ARBA" id="ARBA00023316"/>
    </source>
</evidence>
<dbReference type="Gene3D" id="2.40.440.10">
    <property type="entry name" value="L,D-transpeptidase catalytic domain-like"/>
    <property type="match status" value="1"/>
</dbReference>
<dbReference type="GO" id="GO:0005576">
    <property type="term" value="C:extracellular region"/>
    <property type="evidence" value="ECO:0007669"/>
    <property type="project" value="TreeGrafter"/>
</dbReference>
<feature type="active site" description="Nucleophile" evidence="6">
    <location>
        <position position="189"/>
    </location>
</feature>
<dbReference type="GO" id="GO:0016740">
    <property type="term" value="F:transferase activity"/>
    <property type="evidence" value="ECO:0007669"/>
    <property type="project" value="UniProtKB-KW"/>
</dbReference>
<keyword evidence="2" id="KW-0808">Transferase</keyword>
<dbReference type="GO" id="GO:0071555">
    <property type="term" value="P:cell wall organization"/>
    <property type="evidence" value="ECO:0007669"/>
    <property type="project" value="UniProtKB-UniRule"/>
</dbReference>
<dbReference type="PROSITE" id="PS52029">
    <property type="entry name" value="LD_TPASE"/>
    <property type="match status" value="1"/>
</dbReference>
<keyword evidence="7" id="KW-0732">Signal</keyword>
<feature type="active site" description="Proton donor/acceptor" evidence="6">
    <location>
        <position position="162"/>
    </location>
</feature>
<evidence type="ECO:0000256" key="1">
    <source>
        <dbReference type="ARBA" id="ARBA00004752"/>
    </source>
</evidence>
<keyword evidence="5 6" id="KW-0961">Cell wall biogenesis/degradation</keyword>
<keyword evidence="4 6" id="KW-0573">Peptidoglycan synthesis</keyword>
<dbReference type="RefSeq" id="WP_045928353.1">
    <property type="nucleotide sequence ID" value="NZ_JBHSZS010000010.1"/>
</dbReference>
<dbReference type="PANTHER" id="PTHR30582">
    <property type="entry name" value="L,D-TRANSPEPTIDASE"/>
    <property type="match status" value="1"/>
</dbReference>
<dbReference type="GO" id="GO:0018104">
    <property type="term" value="P:peptidoglycan-protein cross-linking"/>
    <property type="evidence" value="ECO:0007669"/>
    <property type="project" value="TreeGrafter"/>
</dbReference>
<accession>A0A0F4L8P8</accession>
<reference evidence="9 10" key="1">
    <citation type="submission" date="2014-12" db="EMBL/GenBank/DDBJ databases">
        <title>Comparative genomics of the lactic acid bacteria isolated from the honey bee gut.</title>
        <authorList>
            <person name="Ellegaard K.M."/>
            <person name="Tamarit D."/>
            <person name="Javelind E."/>
            <person name="Olofsson T."/>
            <person name="Andersson S.G."/>
            <person name="Vasquez A."/>
        </authorList>
    </citation>
    <scope>NUCLEOTIDE SEQUENCE [LARGE SCALE GENOMIC DNA]</scope>
    <source>
        <strain evidence="9 10">Biut2</strain>
    </source>
</reference>
<gene>
    <name evidence="9" type="ORF">JF76_13030</name>
</gene>
<dbReference type="HOGENOM" id="CLU_089260_0_1_9"/>
<evidence type="ECO:0000259" key="8">
    <source>
        <dbReference type="PROSITE" id="PS52029"/>
    </source>
</evidence>
<comment type="pathway">
    <text evidence="1 6">Cell wall biogenesis; peptidoglycan biosynthesis.</text>
</comment>
<dbReference type="InterPro" id="IPR050979">
    <property type="entry name" value="LD-transpeptidase"/>
</dbReference>
<evidence type="ECO:0000313" key="9">
    <source>
        <dbReference type="EMBL" id="KJY55217.1"/>
    </source>
</evidence>
<dbReference type="Proteomes" id="UP000033533">
    <property type="component" value="Unassembled WGS sequence"/>
</dbReference>
<evidence type="ECO:0000256" key="4">
    <source>
        <dbReference type="ARBA" id="ARBA00022984"/>
    </source>
</evidence>
<dbReference type="InterPro" id="IPR038063">
    <property type="entry name" value="Transpep_catalytic_dom"/>
</dbReference>
<dbReference type="PATRIC" id="fig|1218493.3.peg.1363"/>
<evidence type="ECO:0000256" key="7">
    <source>
        <dbReference type="SAM" id="SignalP"/>
    </source>
</evidence>
<keyword evidence="3 6" id="KW-0133">Cell shape</keyword>
<feature type="domain" description="L,D-TPase catalytic" evidence="8">
    <location>
        <begin position="86"/>
        <end position="213"/>
    </location>
</feature>
<dbReference type="STRING" id="1218493.JF76_13030"/>
<dbReference type="Pfam" id="PF03734">
    <property type="entry name" value="YkuD"/>
    <property type="match status" value="1"/>
</dbReference>
<dbReference type="SUPFAM" id="SSF141523">
    <property type="entry name" value="L,D-transpeptidase catalytic domain-like"/>
    <property type="match status" value="1"/>
</dbReference>
<name>A0A0F4L8P8_9LACO</name>
<dbReference type="UniPathway" id="UPA00219"/>
<dbReference type="GO" id="GO:0071972">
    <property type="term" value="F:peptidoglycan L,D-transpeptidase activity"/>
    <property type="evidence" value="ECO:0007669"/>
    <property type="project" value="TreeGrafter"/>
</dbReference>
<dbReference type="AlphaFoldDB" id="A0A0F4L8P8"/>